<dbReference type="Proteomes" id="UP000324222">
    <property type="component" value="Unassembled WGS sequence"/>
</dbReference>
<evidence type="ECO:0000256" key="1">
    <source>
        <dbReference type="SAM" id="MobiDB-lite"/>
    </source>
</evidence>
<dbReference type="EMBL" id="VSRR010004513">
    <property type="protein sequence ID" value="MPC39899.1"/>
    <property type="molecule type" value="Genomic_DNA"/>
</dbReference>
<sequence length="132" mass="14409">MRGVEYVRLAGVGVGRRGAMTREVRGCGGSGRSKEMGGVSEKGRSRGGWRRGGACERRGFEQRVGHTLSWAAAGSVAAAVWRRLIAVQQPSQFRLLAPGARLLPSSALVALWCVRCFVLTLEHQMNKRFQIL</sequence>
<gene>
    <name evidence="2" type="ORF">E2C01_033452</name>
</gene>
<evidence type="ECO:0000313" key="3">
    <source>
        <dbReference type="Proteomes" id="UP000324222"/>
    </source>
</evidence>
<proteinExistence type="predicted"/>
<dbReference type="AlphaFoldDB" id="A0A5B7F3S3"/>
<protein>
    <submittedName>
        <fullName evidence="2">Uncharacterized protein</fullName>
    </submittedName>
</protein>
<accession>A0A5B7F3S3</accession>
<name>A0A5B7F3S3_PORTR</name>
<organism evidence="2 3">
    <name type="scientific">Portunus trituberculatus</name>
    <name type="common">Swimming crab</name>
    <name type="synonym">Neptunus trituberculatus</name>
    <dbReference type="NCBI Taxonomy" id="210409"/>
    <lineage>
        <taxon>Eukaryota</taxon>
        <taxon>Metazoa</taxon>
        <taxon>Ecdysozoa</taxon>
        <taxon>Arthropoda</taxon>
        <taxon>Crustacea</taxon>
        <taxon>Multicrustacea</taxon>
        <taxon>Malacostraca</taxon>
        <taxon>Eumalacostraca</taxon>
        <taxon>Eucarida</taxon>
        <taxon>Decapoda</taxon>
        <taxon>Pleocyemata</taxon>
        <taxon>Brachyura</taxon>
        <taxon>Eubrachyura</taxon>
        <taxon>Portunoidea</taxon>
        <taxon>Portunidae</taxon>
        <taxon>Portuninae</taxon>
        <taxon>Portunus</taxon>
    </lineage>
</organism>
<feature type="region of interest" description="Disordered" evidence="1">
    <location>
        <begin position="23"/>
        <end position="52"/>
    </location>
</feature>
<comment type="caution">
    <text evidence="2">The sequence shown here is derived from an EMBL/GenBank/DDBJ whole genome shotgun (WGS) entry which is preliminary data.</text>
</comment>
<evidence type="ECO:0000313" key="2">
    <source>
        <dbReference type="EMBL" id="MPC39899.1"/>
    </source>
</evidence>
<keyword evidence="3" id="KW-1185">Reference proteome</keyword>
<reference evidence="2 3" key="1">
    <citation type="submission" date="2019-05" db="EMBL/GenBank/DDBJ databases">
        <title>Another draft genome of Portunus trituberculatus and its Hox gene families provides insights of decapod evolution.</title>
        <authorList>
            <person name="Jeong J.-H."/>
            <person name="Song I."/>
            <person name="Kim S."/>
            <person name="Choi T."/>
            <person name="Kim D."/>
            <person name="Ryu S."/>
            <person name="Kim W."/>
        </authorList>
    </citation>
    <scope>NUCLEOTIDE SEQUENCE [LARGE SCALE GENOMIC DNA]</scope>
    <source>
        <tissue evidence="2">Muscle</tissue>
    </source>
</reference>